<dbReference type="AlphaFoldDB" id="A0A2Z5ABU9"/>
<dbReference type="InterPro" id="IPR021508">
    <property type="entry name" value="Gp17-like"/>
</dbReference>
<protein>
    <recommendedName>
        <fullName evidence="3">DUF3168 domain-containing protein</fullName>
    </recommendedName>
</protein>
<evidence type="ECO:0008006" key="3">
    <source>
        <dbReference type="Google" id="ProtNLM"/>
    </source>
</evidence>
<organism evidence="1 2">
    <name type="scientific">Pseudomonas oryzihabitans</name>
    <dbReference type="NCBI Taxonomy" id="47885"/>
    <lineage>
        <taxon>Bacteria</taxon>
        <taxon>Pseudomonadati</taxon>
        <taxon>Pseudomonadota</taxon>
        <taxon>Gammaproteobacteria</taxon>
        <taxon>Pseudomonadales</taxon>
        <taxon>Pseudomonadaceae</taxon>
        <taxon>Pseudomonas</taxon>
    </lineage>
</organism>
<evidence type="ECO:0000313" key="2">
    <source>
        <dbReference type="Proteomes" id="UP000250579"/>
    </source>
</evidence>
<dbReference type="Pfam" id="PF11367">
    <property type="entry name" value="Tail_completion_gp17"/>
    <property type="match status" value="1"/>
</dbReference>
<name>A0A2Z5ABU9_9PSED</name>
<accession>A0A2Z5ABU9</accession>
<reference evidence="1 2" key="1">
    <citation type="submission" date="2017-06" db="EMBL/GenBank/DDBJ databases">
        <title>Evolution towards high GC content and high-temperature stress adaptation in endophytic Pseudomonas oryzihabitans impacted its plant-growth promoting traits.</title>
        <authorList>
            <person name="Nascimento F.X."/>
        </authorList>
    </citation>
    <scope>NUCLEOTIDE SEQUENCE [LARGE SCALE GENOMIC DNA]</scope>
    <source>
        <strain evidence="1 2">MS8</strain>
    </source>
</reference>
<dbReference type="RefSeq" id="WP_208690982.1">
    <property type="nucleotide sequence ID" value="NZ_CP022198.1"/>
</dbReference>
<sequence length="121" mass="13417">MYAPLFATASASPDVVALLGSSPIRIYPFGEAPDRVGRPYVVWQTVGGAPENFLDRRPDIDRFSTQIDVYAETATAARAVAKALIDAIESVAYVTGYNGETRDTETKDYRYSFDVDWLTKR</sequence>
<dbReference type="EMBL" id="CP022198">
    <property type="protein sequence ID" value="AXA66750.1"/>
    <property type="molecule type" value="Genomic_DNA"/>
</dbReference>
<gene>
    <name evidence="1" type="ORF">CE139_13280</name>
</gene>
<proteinExistence type="predicted"/>
<dbReference type="Proteomes" id="UP000250579">
    <property type="component" value="Chromosome"/>
</dbReference>
<evidence type="ECO:0000313" key="1">
    <source>
        <dbReference type="EMBL" id="AXA66750.1"/>
    </source>
</evidence>